<dbReference type="OrthoDB" id="7475214at2"/>
<keyword evidence="1" id="KW-0812">Transmembrane</keyword>
<feature type="transmembrane region" description="Helical" evidence="1">
    <location>
        <begin position="6"/>
        <end position="28"/>
    </location>
</feature>
<protein>
    <submittedName>
        <fullName evidence="2">Uncharacterized protein</fullName>
    </submittedName>
</protein>
<name>A0A437N774_9SPHN</name>
<keyword evidence="1" id="KW-0472">Membrane</keyword>
<evidence type="ECO:0000256" key="1">
    <source>
        <dbReference type="SAM" id="Phobius"/>
    </source>
</evidence>
<accession>A0A437N774</accession>
<reference evidence="2 3" key="1">
    <citation type="submission" date="2019-01" db="EMBL/GenBank/DDBJ databases">
        <authorList>
            <person name="Chen W.-M."/>
        </authorList>
    </citation>
    <scope>NUCLEOTIDE SEQUENCE [LARGE SCALE GENOMIC DNA]</scope>
    <source>
        <strain evidence="2 3">FSY-9</strain>
    </source>
</reference>
<sequence length="174" mass="18783">MEWVPIVLAVFKGTALLIGMVYAIKWHYEQDKKARAESSGLQSPSEMRLFLTMILALAVSIIGIVWAGCWGNAADGGYGGALGCALAFIMAFMARPEGKNVPLVTEPTADPDNLGDARTQLMAMKAALDHAQALHASRMEAAWREKMYLGIAGIVSAFIWKFGAIAAGWLNFGY</sequence>
<evidence type="ECO:0000313" key="2">
    <source>
        <dbReference type="EMBL" id="RVU05774.1"/>
    </source>
</evidence>
<dbReference type="AlphaFoldDB" id="A0A437N774"/>
<feature type="transmembrane region" description="Helical" evidence="1">
    <location>
        <begin position="76"/>
        <end position="94"/>
    </location>
</feature>
<keyword evidence="3" id="KW-1185">Reference proteome</keyword>
<comment type="caution">
    <text evidence="2">The sequence shown here is derived from an EMBL/GenBank/DDBJ whole genome shotgun (WGS) entry which is preliminary data.</text>
</comment>
<proteinExistence type="predicted"/>
<keyword evidence="1" id="KW-1133">Transmembrane helix</keyword>
<organism evidence="2 3">
    <name type="scientific">Novosphingobium umbonatum</name>
    <dbReference type="NCBI Taxonomy" id="1908524"/>
    <lineage>
        <taxon>Bacteria</taxon>
        <taxon>Pseudomonadati</taxon>
        <taxon>Pseudomonadota</taxon>
        <taxon>Alphaproteobacteria</taxon>
        <taxon>Sphingomonadales</taxon>
        <taxon>Sphingomonadaceae</taxon>
        <taxon>Novosphingobium</taxon>
    </lineage>
</organism>
<gene>
    <name evidence="2" type="ORF">EOE18_07260</name>
</gene>
<dbReference type="Proteomes" id="UP000282837">
    <property type="component" value="Unassembled WGS sequence"/>
</dbReference>
<feature type="transmembrane region" description="Helical" evidence="1">
    <location>
        <begin position="147"/>
        <end position="170"/>
    </location>
</feature>
<feature type="transmembrane region" description="Helical" evidence="1">
    <location>
        <begin position="49"/>
        <end position="70"/>
    </location>
</feature>
<dbReference type="RefSeq" id="WP_127707736.1">
    <property type="nucleotide sequence ID" value="NZ_SACO01000004.1"/>
</dbReference>
<dbReference type="EMBL" id="SACO01000004">
    <property type="protein sequence ID" value="RVU05774.1"/>
    <property type="molecule type" value="Genomic_DNA"/>
</dbReference>
<evidence type="ECO:0000313" key="3">
    <source>
        <dbReference type="Proteomes" id="UP000282837"/>
    </source>
</evidence>